<dbReference type="InterPro" id="IPR037284">
    <property type="entry name" value="SUF_FeS_clus_asmbl_SufBD_sf"/>
</dbReference>
<proteinExistence type="predicted"/>
<protein>
    <submittedName>
        <fullName evidence="1">FeS cluster assembly protein SufB</fullName>
    </submittedName>
</protein>
<evidence type="ECO:0000313" key="1">
    <source>
        <dbReference type="EMBL" id="KAA6334282.1"/>
    </source>
</evidence>
<name>A0A5J4RKX5_9ZZZZ</name>
<dbReference type="AlphaFoldDB" id="A0A5J4RKX5"/>
<reference evidence="1" key="1">
    <citation type="submission" date="2019-03" db="EMBL/GenBank/DDBJ databases">
        <title>Single cell metagenomics reveals metabolic interactions within the superorganism composed of flagellate Streblomastix strix and complex community of Bacteroidetes bacteria on its surface.</title>
        <authorList>
            <person name="Treitli S.C."/>
            <person name="Kolisko M."/>
            <person name="Husnik F."/>
            <person name="Keeling P."/>
            <person name="Hampl V."/>
        </authorList>
    </citation>
    <scope>NUCLEOTIDE SEQUENCE</scope>
    <source>
        <strain evidence="1">STM</strain>
    </source>
</reference>
<gene>
    <name evidence="1" type="ORF">EZS27_017390</name>
</gene>
<accession>A0A5J4RKX5</accession>
<dbReference type="SUPFAM" id="SSF101960">
    <property type="entry name" value="Stabilizer of iron transporter SufD"/>
    <property type="match status" value="1"/>
</dbReference>
<feature type="non-terminal residue" evidence="1">
    <location>
        <position position="114"/>
    </location>
</feature>
<sequence length="114" mass="13777">MKIQQEEPNKYIKELTQKKYKYGFVTDIHTDVIERGLSEEVIRLISMKKEEPEWLLEFRLKAYQHWLTMEMPTWAHLRIPQIDYQTISYYAAPKKKESPKSLDEVDPELIKTFN</sequence>
<dbReference type="PANTHER" id="PTHR30508:SF1">
    <property type="entry name" value="UPF0051 PROTEIN ABCI8, CHLOROPLASTIC-RELATED"/>
    <property type="match status" value="1"/>
</dbReference>
<dbReference type="PANTHER" id="PTHR30508">
    <property type="entry name" value="FES CLUSTER ASSEMBLY PROTEIN SUF"/>
    <property type="match status" value="1"/>
</dbReference>
<dbReference type="EMBL" id="SNRY01001015">
    <property type="protein sequence ID" value="KAA6334282.1"/>
    <property type="molecule type" value="Genomic_DNA"/>
</dbReference>
<dbReference type="InterPro" id="IPR055346">
    <property type="entry name" value="Fe-S_cluster_assembly_SufBD"/>
</dbReference>
<dbReference type="GO" id="GO:0016226">
    <property type="term" value="P:iron-sulfur cluster assembly"/>
    <property type="evidence" value="ECO:0007669"/>
    <property type="project" value="InterPro"/>
</dbReference>
<comment type="caution">
    <text evidence="1">The sequence shown here is derived from an EMBL/GenBank/DDBJ whole genome shotgun (WGS) entry which is preliminary data.</text>
</comment>
<organism evidence="1">
    <name type="scientific">termite gut metagenome</name>
    <dbReference type="NCBI Taxonomy" id="433724"/>
    <lineage>
        <taxon>unclassified sequences</taxon>
        <taxon>metagenomes</taxon>
        <taxon>organismal metagenomes</taxon>
    </lineage>
</organism>